<feature type="transmembrane region" description="Helical" evidence="1">
    <location>
        <begin position="285"/>
        <end position="304"/>
    </location>
</feature>
<proteinExistence type="predicted"/>
<feature type="transmembrane region" description="Helical" evidence="1">
    <location>
        <begin position="78"/>
        <end position="97"/>
    </location>
</feature>
<feature type="transmembrane region" description="Helical" evidence="1">
    <location>
        <begin position="259"/>
        <end position="279"/>
    </location>
</feature>
<evidence type="ECO:0000313" key="2">
    <source>
        <dbReference type="EMBL" id="KAJ3726478.1"/>
    </source>
</evidence>
<feature type="transmembrane region" description="Helical" evidence="1">
    <location>
        <begin position="45"/>
        <end position="66"/>
    </location>
</feature>
<comment type="caution">
    <text evidence="2">The sequence shown here is derived from an EMBL/GenBank/DDBJ whole genome shotgun (WGS) entry which is preliminary data.</text>
</comment>
<dbReference type="Proteomes" id="UP001176059">
    <property type="component" value="Unassembled WGS sequence"/>
</dbReference>
<feature type="transmembrane region" description="Helical" evidence="1">
    <location>
        <begin position="217"/>
        <end position="238"/>
    </location>
</feature>
<protein>
    <submittedName>
        <fullName evidence="2">Uncharacterized protein</fullName>
    </submittedName>
</protein>
<reference evidence="2" key="1">
    <citation type="submission" date="2022-08" db="EMBL/GenBank/DDBJ databases">
        <authorList>
            <consortium name="DOE Joint Genome Institute"/>
            <person name="Min B."/>
            <person name="Sierra-Patev S."/>
            <person name="Naranjo-Ortiz M."/>
            <person name="Looney B."/>
            <person name="Konkel Z."/>
            <person name="Slot J.C."/>
            <person name="Sakamoto Y."/>
            <person name="Steenwyk J.L."/>
            <person name="Rokas A."/>
            <person name="Carro J."/>
            <person name="Camarero S."/>
            <person name="Ferreira P."/>
            <person name="Molpeceres G."/>
            <person name="Ruiz-duenas F.J."/>
            <person name="Serrano A."/>
            <person name="Henrissat B."/>
            <person name="Drula E."/>
            <person name="Hughes K.W."/>
            <person name="Mata J.L."/>
            <person name="Ishikawa N.K."/>
            <person name="Vargas-Isla R."/>
            <person name="Ushijima S."/>
            <person name="Smith C.A."/>
            <person name="Ahrendt S."/>
            <person name="Andreopoulos W."/>
            <person name="He G."/>
            <person name="LaButti K."/>
            <person name="Lipzen A."/>
            <person name="Ng V."/>
            <person name="Riley R."/>
            <person name="Sandor L."/>
            <person name="Barry K."/>
            <person name="Martinez A.T."/>
            <person name="Xiao Y."/>
            <person name="Gibbons J.G."/>
            <person name="Terashima K."/>
            <person name="Hibbett D.S."/>
            <person name="Grigoriev I.V."/>
        </authorList>
    </citation>
    <scope>NUCLEOTIDE SEQUENCE</scope>
    <source>
        <strain evidence="2">ET3784</strain>
    </source>
</reference>
<feature type="transmembrane region" description="Helical" evidence="1">
    <location>
        <begin position="165"/>
        <end position="190"/>
    </location>
</feature>
<sequence>MYSSYIFRSDEYLSTTTPDAASNWTDVIGSDVGDEGQTSSSSKHAFFLVFVIFQLIGLVGSILMLLTVCISKTVKRRWSWINFVFTWIVSCTSYSLLVGGPMNWQPDYPLCLTQAALVYTVPTLTATASLALVIQVLISVRAFAAPNPTGEAATNDRRNALLHRLYTLLMVSLPYVAGAGMFAVSLVIGLKDRETVTREPGGFYCNMLNPIPGKLSAVIVAVIMLICLCLSITISIILGRNWRAFSSDAHAPLATVLRVLCFSAFSVVAVVLGLLFFFTPRGKHGPGLQITLAIIPVAAVLVFGSQTDLVRSWKAGVQSCFHFVQESFEMLFHLTALSEREQGRIEAEHRESRLGGRRMRGRRPRCGPHCIGHTCNHSHSSQSSMISLDTALA</sequence>
<keyword evidence="1" id="KW-0812">Transmembrane</keyword>
<evidence type="ECO:0000313" key="3">
    <source>
        <dbReference type="Proteomes" id="UP001176059"/>
    </source>
</evidence>
<accession>A0AA38JFL6</accession>
<feature type="transmembrane region" description="Helical" evidence="1">
    <location>
        <begin position="117"/>
        <end position="144"/>
    </location>
</feature>
<keyword evidence="1" id="KW-1133">Transmembrane helix</keyword>
<keyword evidence="1" id="KW-0472">Membrane</keyword>
<evidence type="ECO:0000256" key="1">
    <source>
        <dbReference type="SAM" id="Phobius"/>
    </source>
</evidence>
<keyword evidence="3" id="KW-1185">Reference proteome</keyword>
<name>A0AA38JFL6_9AGAR</name>
<gene>
    <name evidence="2" type="ORF">DFJ43DRAFT_1087538</name>
</gene>
<organism evidence="2 3">
    <name type="scientific">Lentinula guzmanii</name>
    <dbReference type="NCBI Taxonomy" id="2804957"/>
    <lineage>
        <taxon>Eukaryota</taxon>
        <taxon>Fungi</taxon>
        <taxon>Dikarya</taxon>
        <taxon>Basidiomycota</taxon>
        <taxon>Agaricomycotina</taxon>
        <taxon>Agaricomycetes</taxon>
        <taxon>Agaricomycetidae</taxon>
        <taxon>Agaricales</taxon>
        <taxon>Marasmiineae</taxon>
        <taxon>Omphalotaceae</taxon>
        <taxon>Lentinula</taxon>
    </lineage>
</organism>
<reference evidence="2" key="2">
    <citation type="journal article" date="2023" name="Proc. Natl. Acad. Sci. U.S.A.">
        <title>A global phylogenomic analysis of the shiitake genus Lentinula.</title>
        <authorList>
            <person name="Sierra-Patev S."/>
            <person name="Min B."/>
            <person name="Naranjo-Ortiz M."/>
            <person name="Looney B."/>
            <person name="Konkel Z."/>
            <person name="Slot J.C."/>
            <person name="Sakamoto Y."/>
            <person name="Steenwyk J.L."/>
            <person name="Rokas A."/>
            <person name="Carro J."/>
            <person name="Camarero S."/>
            <person name="Ferreira P."/>
            <person name="Molpeceres G."/>
            <person name="Ruiz-Duenas F.J."/>
            <person name="Serrano A."/>
            <person name="Henrissat B."/>
            <person name="Drula E."/>
            <person name="Hughes K.W."/>
            <person name="Mata J.L."/>
            <person name="Ishikawa N.K."/>
            <person name="Vargas-Isla R."/>
            <person name="Ushijima S."/>
            <person name="Smith C.A."/>
            <person name="Donoghue J."/>
            <person name="Ahrendt S."/>
            <person name="Andreopoulos W."/>
            <person name="He G."/>
            <person name="LaButti K."/>
            <person name="Lipzen A."/>
            <person name="Ng V."/>
            <person name="Riley R."/>
            <person name="Sandor L."/>
            <person name="Barry K."/>
            <person name="Martinez A.T."/>
            <person name="Xiao Y."/>
            <person name="Gibbons J.G."/>
            <person name="Terashima K."/>
            <person name="Grigoriev I.V."/>
            <person name="Hibbett D."/>
        </authorList>
    </citation>
    <scope>NUCLEOTIDE SEQUENCE</scope>
    <source>
        <strain evidence="2">ET3784</strain>
    </source>
</reference>
<dbReference type="EMBL" id="JANVFO010000043">
    <property type="protein sequence ID" value="KAJ3726478.1"/>
    <property type="molecule type" value="Genomic_DNA"/>
</dbReference>
<dbReference type="AlphaFoldDB" id="A0AA38JFL6"/>